<comment type="caution">
    <text evidence="1">The sequence shown here is derived from an EMBL/GenBank/DDBJ whole genome shotgun (WGS) entry which is preliminary data.</text>
</comment>
<sequence>MESVIKHIIDTCSAVVQTYFRVNPNEVPSYPYAVFTYQESSVEWEQDGCYIDIDLFDNQGTDDSRIEATLNQLKNIMKHHYVMLDDCYLRFQFSGANIIDTMSDTLQRRNIRLYLIIDWRN</sequence>
<protein>
    <submittedName>
        <fullName evidence="1">Uncharacterized protein</fullName>
    </submittedName>
</protein>
<evidence type="ECO:0000313" key="2">
    <source>
        <dbReference type="Proteomes" id="UP000339049"/>
    </source>
</evidence>
<proteinExistence type="predicted"/>
<dbReference type="Proteomes" id="UP000339049">
    <property type="component" value="Unassembled WGS sequence"/>
</dbReference>
<name>A0AAE9U5P1_STREQ</name>
<accession>A0AAE9U5P1</accession>
<gene>
    <name evidence="1" type="ORF">NCTC11557_01713</name>
</gene>
<dbReference type="AlphaFoldDB" id="A0AAE9U5P1"/>
<organism evidence="1 2">
    <name type="scientific">Streptococcus dysgalactiae subsp. equisimilis</name>
    <name type="common">Streptococcus equisimilis</name>
    <dbReference type="NCBI Taxonomy" id="119602"/>
    <lineage>
        <taxon>Bacteria</taxon>
        <taxon>Bacillati</taxon>
        <taxon>Bacillota</taxon>
        <taxon>Bacilli</taxon>
        <taxon>Lactobacillales</taxon>
        <taxon>Streptococcaceae</taxon>
        <taxon>Streptococcus</taxon>
    </lineage>
</organism>
<evidence type="ECO:0000313" key="1">
    <source>
        <dbReference type="EMBL" id="VTT25701.1"/>
    </source>
</evidence>
<reference evidence="1 2" key="1">
    <citation type="submission" date="2019-05" db="EMBL/GenBank/DDBJ databases">
        <authorList>
            <consortium name="Pathogen Informatics"/>
        </authorList>
    </citation>
    <scope>NUCLEOTIDE SEQUENCE [LARGE SCALE GENOMIC DNA]</scope>
    <source>
        <strain evidence="1 2">NCTC11557</strain>
    </source>
</reference>
<dbReference type="EMBL" id="CABEIY010000007">
    <property type="protein sequence ID" value="VTT25701.1"/>
    <property type="molecule type" value="Genomic_DNA"/>
</dbReference>